<dbReference type="GO" id="GO:0008033">
    <property type="term" value="P:tRNA processing"/>
    <property type="evidence" value="ECO:0007669"/>
    <property type="project" value="UniProtKB-KW"/>
</dbReference>
<keyword evidence="1 8" id="KW-0808">Transferase</keyword>
<dbReference type="GO" id="GO:0000166">
    <property type="term" value="F:nucleotide binding"/>
    <property type="evidence" value="ECO:0007669"/>
    <property type="project" value="UniProtKB-KW"/>
</dbReference>
<sequence length="429" mass="47328">MDLLNKFAAEAQKQNLEIYLVGGFLRDLFSGRQSTDMDLTGEPGLISFADKFAKAHKLSAHLVERHKLLRLTLSGLRLDISEFKGADIGHDLALRDFSVNAMALPLRDYLEQPHSKSTLIDPYQGLEDLTRQRLCALPGALRDDPLRVMRGARLALHFGLTPDESTVREARSVAPLLPDLPGERIAAEIFATLQSKCTGYLPLLETLGAARYVFGKPFSAGHDHVMAQTEKLLNANHWPESIRHRLQQNLARSLSAQTRGYQVLKLAALLCDLDGIVDGISPQTIHHIRKYPLSRQERASLSALQGALDWLRCFGGNLKSRSLYSYYSRFGPAGLDAAVLLRAVDGAAARSRAVFLLKKLLPEGNLLVSPPDFMTGRELAAMVGKRRQPASRIGELQKALHRASALGDVANRQEAEAFSLGFVDARLEN</sequence>
<accession>C0GKL7</accession>
<keyword evidence="7 8" id="KW-0694">RNA-binding</keyword>
<dbReference type="InterPro" id="IPR050124">
    <property type="entry name" value="tRNA_CCA-adding_enzyme"/>
</dbReference>
<evidence type="ECO:0000256" key="8">
    <source>
        <dbReference type="RuleBase" id="RU003953"/>
    </source>
</evidence>
<evidence type="ECO:0000256" key="4">
    <source>
        <dbReference type="ARBA" id="ARBA00022723"/>
    </source>
</evidence>
<evidence type="ECO:0000256" key="5">
    <source>
        <dbReference type="ARBA" id="ARBA00022741"/>
    </source>
</evidence>
<dbReference type="SUPFAM" id="SSF81891">
    <property type="entry name" value="Poly A polymerase C-terminal region-like"/>
    <property type="match status" value="1"/>
</dbReference>
<evidence type="ECO:0000259" key="9">
    <source>
        <dbReference type="Pfam" id="PF01743"/>
    </source>
</evidence>
<dbReference type="OrthoDB" id="9805698at2"/>
<dbReference type="AlphaFoldDB" id="C0GKL7"/>
<proteinExistence type="inferred from homology"/>
<dbReference type="GO" id="GO:0016779">
    <property type="term" value="F:nucleotidyltransferase activity"/>
    <property type="evidence" value="ECO:0007669"/>
    <property type="project" value="UniProtKB-KW"/>
</dbReference>
<keyword evidence="11" id="KW-1185">Reference proteome</keyword>
<dbReference type="eggNOG" id="COG0617">
    <property type="taxonomic scope" value="Bacteria"/>
</dbReference>
<dbReference type="GO" id="GO:0046872">
    <property type="term" value="F:metal ion binding"/>
    <property type="evidence" value="ECO:0007669"/>
    <property type="project" value="UniProtKB-KW"/>
</dbReference>
<dbReference type="PANTHER" id="PTHR47545">
    <property type="entry name" value="MULTIFUNCTIONAL CCA PROTEIN"/>
    <property type="match status" value="1"/>
</dbReference>
<evidence type="ECO:0000256" key="2">
    <source>
        <dbReference type="ARBA" id="ARBA00022694"/>
    </source>
</evidence>
<evidence type="ECO:0000313" key="10">
    <source>
        <dbReference type="EMBL" id="EEG76109.1"/>
    </source>
</evidence>
<keyword evidence="5" id="KW-0547">Nucleotide-binding</keyword>
<evidence type="ECO:0000256" key="7">
    <source>
        <dbReference type="ARBA" id="ARBA00022884"/>
    </source>
</evidence>
<evidence type="ECO:0000256" key="6">
    <source>
        <dbReference type="ARBA" id="ARBA00022842"/>
    </source>
</evidence>
<dbReference type="EMBL" id="ACJM01000025">
    <property type="protein sequence ID" value="EEG76109.1"/>
    <property type="molecule type" value="Genomic_DNA"/>
</dbReference>
<keyword evidence="6" id="KW-0460">Magnesium</keyword>
<dbReference type="Proteomes" id="UP000006443">
    <property type="component" value="Unassembled WGS sequence"/>
</dbReference>
<dbReference type="GO" id="GO:0003723">
    <property type="term" value="F:RNA binding"/>
    <property type="evidence" value="ECO:0007669"/>
    <property type="project" value="UniProtKB-KW"/>
</dbReference>
<dbReference type="Gene3D" id="1.10.3090.10">
    <property type="entry name" value="cca-adding enzyme, domain 2"/>
    <property type="match status" value="1"/>
</dbReference>
<comment type="similarity">
    <text evidence="8">Belongs to the tRNA nucleotidyltransferase/poly(A) polymerase family.</text>
</comment>
<dbReference type="Pfam" id="PF01743">
    <property type="entry name" value="PolyA_pol"/>
    <property type="match status" value="1"/>
</dbReference>
<dbReference type="STRING" id="555088.DealDRAFT_3026"/>
<keyword evidence="2" id="KW-0819">tRNA processing</keyword>
<dbReference type="PANTHER" id="PTHR47545:SF2">
    <property type="entry name" value="CC-ADDING TRNA NUCLEOTIDYLTRANSFERASE"/>
    <property type="match status" value="1"/>
</dbReference>
<keyword evidence="3 10" id="KW-0548">Nucleotidyltransferase</keyword>
<reference evidence="10 11" key="1">
    <citation type="submission" date="2009-02" db="EMBL/GenBank/DDBJ databases">
        <title>Sequencing of the draft genome and assembly of Dethiobacter alkaliphilus AHT 1.</title>
        <authorList>
            <consortium name="US DOE Joint Genome Institute (JGI-PGF)"/>
            <person name="Lucas S."/>
            <person name="Copeland A."/>
            <person name="Lapidus A."/>
            <person name="Glavina del Rio T."/>
            <person name="Dalin E."/>
            <person name="Tice H."/>
            <person name="Bruce D."/>
            <person name="Goodwin L."/>
            <person name="Pitluck S."/>
            <person name="Larimer F."/>
            <person name="Land M.L."/>
            <person name="Hauser L."/>
            <person name="Muyzer G."/>
        </authorList>
    </citation>
    <scope>NUCLEOTIDE SEQUENCE [LARGE SCALE GENOMIC DNA]</scope>
    <source>
        <strain evidence="10 11">AHT 1</strain>
    </source>
</reference>
<evidence type="ECO:0000256" key="3">
    <source>
        <dbReference type="ARBA" id="ARBA00022695"/>
    </source>
</evidence>
<dbReference type="SUPFAM" id="SSF81301">
    <property type="entry name" value="Nucleotidyltransferase"/>
    <property type="match status" value="1"/>
</dbReference>
<organism evidence="10 11">
    <name type="scientific">Dethiobacter alkaliphilus AHT 1</name>
    <dbReference type="NCBI Taxonomy" id="555088"/>
    <lineage>
        <taxon>Bacteria</taxon>
        <taxon>Bacillati</taxon>
        <taxon>Bacillota</taxon>
        <taxon>Dethiobacteria</taxon>
        <taxon>Dethiobacterales</taxon>
        <taxon>Dethiobacteraceae</taxon>
        <taxon>Dethiobacter</taxon>
    </lineage>
</organism>
<dbReference type="RefSeq" id="WP_008519022.1">
    <property type="nucleotide sequence ID" value="NZ_ACJM01000025.1"/>
</dbReference>
<evidence type="ECO:0000256" key="1">
    <source>
        <dbReference type="ARBA" id="ARBA00022679"/>
    </source>
</evidence>
<protein>
    <submittedName>
        <fullName evidence="10">Polynucleotide adenylyltransferase region</fullName>
    </submittedName>
</protein>
<name>C0GKL7_DETAL</name>
<evidence type="ECO:0000313" key="11">
    <source>
        <dbReference type="Proteomes" id="UP000006443"/>
    </source>
</evidence>
<keyword evidence="4" id="KW-0479">Metal-binding</keyword>
<gene>
    <name evidence="10" type="ORF">DealDRAFT_3026</name>
</gene>
<dbReference type="Gene3D" id="3.30.460.10">
    <property type="entry name" value="Beta Polymerase, domain 2"/>
    <property type="match status" value="1"/>
</dbReference>
<feature type="domain" description="Poly A polymerase head" evidence="9">
    <location>
        <begin position="18"/>
        <end position="134"/>
    </location>
</feature>
<dbReference type="InterPro" id="IPR043519">
    <property type="entry name" value="NT_sf"/>
</dbReference>
<comment type="caution">
    <text evidence="10">The sequence shown here is derived from an EMBL/GenBank/DDBJ whole genome shotgun (WGS) entry which is preliminary data.</text>
</comment>
<dbReference type="InterPro" id="IPR002646">
    <property type="entry name" value="PolA_pol_head_dom"/>
</dbReference>